<comment type="caution">
    <text evidence="1">The sequence shown here is derived from an EMBL/GenBank/DDBJ whole genome shotgun (WGS) entry which is preliminary data.</text>
</comment>
<dbReference type="Proteomes" id="UP001549111">
    <property type="component" value="Unassembled WGS sequence"/>
</dbReference>
<keyword evidence="2" id="KW-1185">Reference proteome</keyword>
<dbReference type="EMBL" id="JBEPLS010000014">
    <property type="protein sequence ID" value="MET3605307.1"/>
    <property type="molecule type" value="Genomic_DNA"/>
</dbReference>
<reference evidence="1 2" key="1">
    <citation type="submission" date="2024-06" db="EMBL/GenBank/DDBJ databases">
        <title>Genomic Encyclopedia of Type Strains, Phase IV (KMG-IV): sequencing the most valuable type-strain genomes for metagenomic binning, comparative biology and taxonomic classification.</title>
        <authorList>
            <person name="Goeker M."/>
        </authorList>
    </citation>
    <scope>NUCLEOTIDE SEQUENCE [LARGE SCALE GENOMIC DNA]</scope>
    <source>
        <strain evidence="1 2">D-501</strain>
    </source>
</reference>
<protein>
    <recommendedName>
        <fullName evidence="3">MAE-28990/MAE-18760-like HEPN domain-containing protein</fullName>
    </recommendedName>
</protein>
<evidence type="ECO:0008006" key="3">
    <source>
        <dbReference type="Google" id="ProtNLM"/>
    </source>
</evidence>
<name>A0ABV2IQS5_9BURK</name>
<evidence type="ECO:0000313" key="2">
    <source>
        <dbReference type="Proteomes" id="UP001549111"/>
    </source>
</evidence>
<gene>
    <name evidence="1" type="ORF">ABIC99_003134</name>
</gene>
<dbReference type="RefSeq" id="WP_219340924.1">
    <property type="nucleotide sequence ID" value="NZ_CP035708.1"/>
</dbReference>
<proteinExistence type="predicted"/>
<organism evidence="1 2">
    <name type="scientific">Sphaerotilus sulfidivorans</name>
    <dbReference type="NCBI Taxonomy" id="639200"/>
    <lineage>
        <taxon>Bacteria</taxon>
        <taxon>Pseudomonadati</taxon>
        <taxon>Pseudomonadota</taxon>
        <taxon>Betaproteobacteria</taxon>
        <taxon>Burkholderiales</taxon>
        <taxon>Sphaerotilaceae</taxon>
        <taxon>Sphaerotilus</taxon>
    </lineage>
</organism>
<accession>A0ABV2IQS5</accession>
<sequence length="197" mass="22656">MALSFVMHEANRDMPPPIGDWLTQHQKDAHFFLENLRGAEFHWFFIQAVNALEHDLYIPAVSSLFNGVEATLRVTLQQIADPHVPQAPSPYRVLSNRLILDAHAHGMPVEKLAFAGESNFFEKLQSEKPARVDVEIVRLRNDICHGNVFEFINRELGEGNHFFTPECLRDLAASLLEISKQWALALGKFRHERFHEY</sequence>
<evidence type="ECO:0000313" key="1">
    <source>
        <dbReference type="EMBL" id="MET3605307.1"/>
    </source>
</evidence>